<organism evidence="2 3">
    <name type="scientific">Dokdonella koreensis DS-123</name>
    <dbReference type="NCBI Taxonomy" id="1300342"/>
    <lineage>
        <taxon>Bacteria</taxon>
        <taxon>Pseudomonadati</taxon>
        <taxon>Pseudomonadota</taxon>
        <taxon>Gammaproteobacteria</taxon>
        <taxon>Lysobacterales</taxon>
        <taxon>Rhodanobacteraceae</taxon>
        <taxon>Dokdonella</taxon>
    </lineage>
</organism>
<dbReference type="KEGG" id="dko:I596_882"/>
<dbReference type="Gene3D" id="3.40.50.10420">
    <property type="entry name" value="NagB/RpiA/CoA transferase-like"/>
    <property type="match status" value="1"/>
</dbReference>
<dbReference type="SUPFAM" id="SSF100950">
    <property type="entry name" value="NagB/RpiA/CoA transferase-like"/>
    <property type="match status" value="1"/>
</dbReference>
<dbReference type="PANTHER" id="PTHR43682">
    <property type="entry name" value="LACTATE UTILIZATION PROTEIN C"/>
    <property type="match status" value="1"/>
</dbReference>
<evidence type="ECO:0000259" key="1">
    <source>
        <dbReference type="Pfam" id="PF02589"/>
    </source>
</evidence>
<reference evidence="2 3" key="1">
    <citation type="submission" date="2016-04" db="EMBL/GenBank/DDBJ databases">
        <title>Complete genome sequence of Dokdonella koreensis DS-123T.</title>
        <authorList>
            <person name="Kim J.F."/>
            <person name="Lee H."/>
            <person name="Kwak M.-J."/>
        </authorList>
    </citation>
    <scope>NUCLEOTIDE SEQUENCE [LARGE SCALE GENOMIC DNA]</scope>
    <source>
        <strain evidence="2 3">DS-123</strain>
    </source>
</reference>
<proteinExistence type="predicted"/>
<sequence>MTGTTANARSAILARLRQAGAGPARLLPDVAAHFRPQAPADDPAIRAAMFAERARGWRAEVVEAGPDDWPAAVAAVVRDKRLGRVLAGRGTALAAALAAQLPAGTLRWYEQDIEAFRGELFDAIDAGITTTRGGIAETGSLIVWPDRDEPRTLSLVPPVHIAVLRASTVFPDLYAAMTAQGWAGQLPTNALLVTGPSKTADIQRLLVYGAHGPKELVIVLVRDEAAA</sequence>
<accession>A0A160DTJ2</accession>
<dbReference type="EMBL" id="CP015249">
    <property type="protein sequence ID" value="ANB16913.1"/>
    <property type="molecule type" value="Genomic_DNA"/>
</dbReference>
<dbReference type="PANTHER" id="PTHR43682:SF1">
    <property type="entry name" value="LACTATE UTILIZATION PROTEIN C"/>
    <property type="match status" value="1"/>
</dbReference>
<evidence type="ECO:0000313" key="2">
    <source>
        <dbReference type="EMBL" id="ANB16913.1"/>
    </source>
</evidence>
<feature type="domain" description="LUD" evidence="1">
    <location>
        <begin position="49"/>
        <end position="221"/>
    </location>
</feature>
<dbReference type="InterPro" id="IPR024185">
    <property type="entry name" value="FTHF_cligase-like_sf"/>
</dbReference>
<protein>
    <recommendedName>
        <fullName evidence="1">LUD domain-containing protein</fullName>
    </recommendedName>
</protein>
<dbReference type="InterPro" id="IPR003741">
    <property type="entry name" value="LUD_dom"/>
</dbReference>
<dbReference type="RefSeq" id="WP_067644593.1">
    <property type="nucleotide sequence ID" value="NZ_CP015249.1"/>
</dbReference>
<evidence type="ECO:0000313" key="3">
    <source>
        <dbReference type="Proteomes" id="UP000076830"/>
    </source>
</evidence>
<gene>
    <name evidence="2" type="ORF">I596_882</name>
</gene>
<name>A0A160DTJ2_9GAMM</name>
<dbReference type="Proteomes" id="UP000076830">
    <property type="component" value="Chromosome"/>
</dbReference>
<dbReference type="PATRIC" id="fig|1300342.3.peg.863"/>
<dbReference type="Pfam" id="PF02589">
    <property type="entry name" value="LUD_dom"/>
    <property type="match status" value="1"/>
</dbReference>
<dbReference type="InterPro" id="IPR037171">
    <property type="entry name" value="NagB/RpiA_transferase-like"/>
</dbReference>
<dbReference type="AlphaFoldDB" id="A0A160DTJ2"/>
<dbReference type="STRING" id="1300342.I596_882"/>
<keyword evidence="3" id="KW-1185">Reference proteome</keyword>
<dbReference type="OrthoDB" id="9794157at2"/>